<keyword evidence="2 6" id="KW-0808">Transferase</keyword>
<dbReference type="GeneID" id="8048425"/>
<organism evidence="6 7">
    <name type="scientific">Candida dubliniensis (strain CD36 / ATCC MYA-646 / CBS 7987 / NCPF 3949 / NRRL Y-17841)</name>
    <name type="common">Yeast</name>
    <dbReference type="NCBI Taxonomy" id="573826"/>
    <lineage>
        <taxon>Eukaryota</taxon>
        <taxon>Fungi</taxon>
        <taxon>Dikarya</taxon>
        <taxon>Ascomycota</taxon>
        <taxon>Saccharomycotina</taxon>
        <taxon>Pichiomycetes</taxon>
        <taxon>Debaryomycetaceae</taxon>
        <taxon>Candida/Lodderomyces clade</taxon>
        <taxon>Candida</taxon>
    </lineage>
</organism>
<dbReference type="Proteomes" id="UP000002605">
    <property type="component" value="Chromosome 5"/>
</dbReference>
<dbReference type="EC" id="2.1.1.-" evidence="6"/>
<dbReference type="PANTHER" id="PTHR13271:SF47">
    <property type="entry name" value="ACTIN-HISTIDINE N-METHYLTRANSFERASE"/>
    <property type="match status" value="1"/>
</dbReference>
<dbReference type="PIRSF" id="PIRSF027158">
    <property type="entry name" value="Lys_MTase_YDR198C_prd"/>
    <property type="match status" value="1"/>
</dbReference>
<evidence type="ECO:0000313" key="6">
    <source>
        <dbReference type="EMBL" id="CAX41854.1"/>
    </source>
</evidence>
<protein>
    <submittedName>
        <fullName evidence="6">Ribosomal N-lysine methyltransferase, putative</fullName>
        <ecNumber evidence="6">2.1.1.-</ecNumber>
    </submittedName>
</protein>
<dbReference type="CDD" id="cd19177">
    <property type="entry name" value="SET_SETD4"/>
    <property type="match status" value="1"/>
</dbReference>
<dbReference type="eggNOG" id="KOG1337">
    <property type="taxonomic scope" value="Eukaryota"/>
</dbReference>
<gene>
    <name evidence="5" type="ordered locus">Cd36_54750</name>
    <name evidence="6" type="ORF">CD36_54750</name>
</gene>
<dbReference type="InterPro" id="IPR046341">
    <property type="entry name" value="SET_dom_sf"/>
</dbReference>
<dbReference type="GO" id="GO:0032259">
    <property type="term" value="P:methylation"/>
    <property type="evidence" value="ECO:0007669"/>
    <property type="project" value="UniProtKB-KW"/>
</dbReference>
<dbReference type="AlphaFoldDB" id="B9WI57"/>
<evidence type="ECO:0000256" key="3">
    <source>
        <dbReference type="ARBA" id="ARBA00022691"/>
    </source>
</evidence>
<keyword evidence="1 6" id="KW-0489">Methyltransferase</keyword>
<evidence type="ECO:0000256" key="2">
    <source>
        <dbReference type="ARBA" id="ARBA00022679"/>
    </source>
</evidence>
<dbReference type="InterPro" id="IPR016852">
    <property type="entry name" value="SET_MeTrfase"/>
</dbReference>
<name>B9WI57_CANDC</name>
<dbReference type="KEGG" id="cdu:CD36_54750"/>
<dbReference type="InterPro" id="IPR001214">
    <property type="entry name" value="SET_dom"/>
</dbReference>
<dbReference type="HOGENOM" id="CLU_041939_0_0_1"/>
<dbReference type="InterPro" id="IPR050600">
    <property type="entry name" value="SETD3_SETD6_MTase"/>
</dbReference>
<dbReference type="CGD" id="CAL0000169746">
    <property type="gene designation" value="Cd36_54750"/>
</dbReference>
<dbReference type="Pfam" id="PF00856">
    <property type="entry name" value="SET"/>
    <property type="match status" value="1"/>
</dbReference>
<dbReference type="PROSITE" id="PS50280">
    <property type="entry name" value="SET"/>
    <property type="match status" value="1"/>
</dbReference>
<dbReference type="OrthoDB" id="341421at2759"/>
<dbReference type="RefSeq" id="XP_002420769.1">
    <property type="nucleotide sequence ID" value="XM_002420724.1"/>
</dbReference>
<evidence type="ECO:0000256" key="1">
    <source>
        <dbReference type="ARBA" id="ARBA00022603"/>
    </source>
</evidence>
<dbReference type="GO" id="GO:0016279">
    <property type="term" value="F:protein-lysine N-methyltransferase activity"/>
    <property type="evidence" value="ECO:0007669"/>
    <property type="project" value="InterPro"/>
</dbReference>
<dbReference type="PANTHER" id="PTHR13271">
    <property type="entry name" value="UNCHARACTERIZED PUTATIVE METHYLTRANSFERASE"/>
    <property type="match status" value="1"/>
</dbReference>
<feature type="domain" description="SET" evidence="4">
    <location>
        <begin position="33"/>
        <end position="281"/>
    </location>
</feature>
<accession>B9WI57</accession>
<keyword evidence="7" id="KW-1185">Reference proteome</keyword>
<proteinExistence type="predicted"/>
<dbReference type="Gene3D" id="3.90.1410.10">
    <property type="entry name" value="set domain protein methyltransferase, domain 1"/>
    <property type="match status" value="1"/>
</dbReference>
<dbReference type="EMBL" id="FM992692">
    <property type="protein sequence ID" value="CAX41854.1"/>
    <property type="molecule type" value="Genomic_DNA"/>
</dbReference>
<dbReference type="SUPFAM" id="SSF82199">
    <property type="entry name" value="SET domain"/>
    <property type="match status" value="1"/>
</dbReference>
<sequence>MIDNFELKLETLLDWVKNTDDEKKISNHTYISPQIDVKDVRSSGRGIYAVRPLKKAELILNIPHSFLLNFTTVMAHIAKYNGMTIDSHIHVPFDKHKDEYTEIYRMLTKEEILDLSSFQLLSLYLTFERRRSSKSFWKPFLDMLPSMEDFELMPIDWPHEIYTLLPSSTGVRNRKVRSRFENDYRVICELIKTKIDKAGDVTTLLPRQEVLLSWLCINSRCLYMDLPTSKNSADNFTMAPYVDFMNHSCDDHCTLKIDGKGFQVRTTSQYNIGDQVYLSYGPHSNEFLLCEYGFVIPENKWNDLDISQYIVPLLKPLHVDFLKTFDYYDNYTMTKEGISFRTEVALATLQESDPQNSRKLLALINGYTDGDIFKEHSNVLLSVILNKIIHEAEKQQHLQYDDDKRKKVIGALYHDIKSIASNVLTYIQEKSSSEF</sequence>
<keyword evidence="3" id="KW-0949">S-adenosyl-L-methionine</keyword>
<evidence type="ECO:0000259" key="4">
    <source>
        <dbReference type="PROSITE" id="PS50280"/>
    </source>
</evidence>
<evidence type="ECO:0000313" key="5">
    <source>
        <dbReference type="CGD" id="CAL0000169746"/>
    </source>
</evidence>
<reference evidence="6 7" key="1">
    <citation type="journal article" date="2009" name="Genome Res.">
        <title>Comparative genomics of the fungal pathogens Candida dubliniensis and Candida albicans.</title>
        <authorList>
            <person name="Jackson A.P."/>
            <person name="Gamble J.A."/>
            <person name="Yeomans T."/>
            <person name="Moran G.P."/>
            <person name="Saunders D."/>
            <person name="Harris D."/>
            <person name="Aslett M."/>
            <person name="Barrell J.F."/>
            <person name="Butler G."/>
            <person name="Citiulo F."/>
            <person name="Coleman D.C."/>
            <person name="de Groot P.W.J."/>
            <person name="Goodwin T.J."/>
            <person name="Quail M.A."/>
            <person name="McQuillan J."/>
            <person name="Munro C.A."/>
            <person name="Pain A."/>
            <person name="Poulter R.T."/>
            <person name="Rajandream M.A."/>
            <person name="Renauld H."/>
            <person name="Spiering M.J."/>
            <person name="Tivey A."/>
            <person name="Gow N.A.R."/>
            <person name="Barrell B."/>
            <person name="Sullivan D.J."/>
            <person name="Berriman M."/>
        </authorList>
    </citation>
    <scope>NUCLEOTIDE SEQUENCE [LARGE SCALE GENOMIC DNA]</scope>
    <source>
        <strain evidence="7">CD36 / ATCC MYA-646 / CBS 7987 / NCPF 3949 / NRRL Y-17841</strain>
    </source>
</reference>
<dbReference type="InterPro" id="IPR044429">
    <property type="entry name" value="SETD4_SET"/>
</dbReference>
<evidence type="ECO:0000313" key="7">
    <source>
        <dbReference type="Proteomes" id="UP000002605"/>
    </source>
</evidence>